<dbReference type="Proteomes" id="UP000279833">
    <property type="component" value="Unassembled WGS sequence"/>
</dbReference>
<proteinExistence type="predicted"/>
<dbReference type="EMBL" id="UZAK01033773">
    <property type="protein sequence ID" value="VDP39813.1"/>
    <property type="molecule type" value="Genomic_DNA"/>
</dbReference>
<reference evidence="3" key="1">
    <citation type="submission" date="2016-06" db="UniProtKB">
        <authorList>
            <consortium name="WormBaseParasite"/>
        </authorList>
    </citation>
    <scope>IDENTIFICATION</scope>
</reference>
<protein>
    <submittedName>
        <fullName evidence="3">Transposase</fullName>
    </submittedName>
</protein>
<dbReference type="AlphaFoldDB" id="A0A183K5Z6"/>
<organism evidence="3">
    <name type="scientific">Schistosoma curassoni</name>
    <dbReference type="NCBI Taxonomy" id="6186"/>
    <lineage>
        <taxon>Eukaryota</taxon>
        <taxon>Metazoa</taxon>
        <taxon>Spiralia</taxon>
        <taxon>Lophotrochozoa</taxon>
        <taxon>Platyhelminthes</taxon>
        <taxon>Trematoda</taxon>
        <taxon>Digenea</taxon>
        <taxon>Strigeidida</taxon>
        <taxon>Schistosomatoidea</taxon>
        <taxon>Schistosomatidae</taxon>
        <taxon>Schistosoma</taxon>
    </lineage>
</organism>
<name>A0A183K5Z6_9TREM</name>
<accession>A0A183K5Z6</accession>
<dbReference type="WBParaSite" id="SCUD_0001042101-mRNA-1">
    <property type="protein sequence ID" value="SCUD_0001042101-mRNA-1"/>
    <property type="gene ID" value="SCUD_0001042101"/>
</dbReference>
<sequence length="56" mass="6491">MVVGLAYRDEATELYWLEQPFLKILPCQTGRLKSDKTKSNKLKVRRRSCTADCTEV</sequence>
<reference evidence="1 2" key="2">
    <citation type="submission" date="2018-11" db="EMBL/GenBank/DDBJ databases">
        <authorList>
            <consortium name="Pathogen Informatics"/>
        </authorList>
    </citation>
    <scope>NUCLEOTIDE SEQUENCE [LARGE SCALE GENOMIC DNA]</scope>
    <source>
        <strain evidence="1">Dakar</strain>
        <strain evidence="2">Dakar, Senegal</strain>
    </source>
</reference>
<gene>
    <name evidence="1" type="ORF">SCUD_LOCUS10421</name>
</gene>
<evidence type="ECO:0000313" key="2">
    <source>
        <dbReference type="Proteomes" id="UP000279833"/>
    </source>
</evidence>
<evidence type="ECO:0000313" key="1">
    <source>
        <dbReference type="EMBL" id="VDP39813.1"/>
    </source>
</evidence>
<keyword evidence="2" id="KW-1185">Reference proteome</keyword>
<evidence type="ECO:0000313" key="3">
    <source>
        <dbReference type="WBParaSite" id="SCUD_0001042101-mRNA-1"/>
    </source>
</evidence>